<evidence type="ECO:0000256" key="3">
    <source>
        <dbReference type="ARBA" id="ARBA00022801"/>
    </source>
</evidence>
<dbReference type="Pfam" id="PF00933">
    <property type="entry name" value="Glyco_hydro_3"/>
    <property type="match status" value="1"/>
</dbReference>
<dbReference type="OrthoDB" id="9805821at2"/>
<dbReference type="GO" id="GO:0008422">
    <property type="term" value="F:beta-glucosidase activity"/>
    <property type="evidence" value="ECO:0007669"/>
    <property type="project" value="UniProtKB-ARBA"/>
</dbReference>
<dbReference type="InterPro" id="IPR036962">
    <property type="entry name" value="Glyco_hydro_3_N_sf"/>
</dbReference>
<protein>
    <submittedName>
        <fullName evidence="7">Glycoside hydrolase family 3 domain protein</fullName>
    </submittedName>
</protein>
<dbReference type="InterPro" id="IPR001764">
    <property type="entry name" value="Glyco_hydro_3_N"/>
</dbReference>
<dbReference type="RefSeq" id="WP_025413480.1">
    <property type="nucleotide sequence ID" value="NZ_CP007128.1"/>
</dbReference>
<dbReference type="eggNOG" id="COG1472">
    <property type="taxonomic scope" value="Bacteria"/>
</dbReference>
<dbReference type="InterPro" id="IPR019800">
    <property type="entry name" value="Glyco_hydro_3_AS"/>
</dbReference>
<name>W0RNW5_9BACT</name>
<comment type="similarity">
    <text evidence="1 4">Belongs to the glycosyl hydrolase 3 family.</text>
</comment>
<dbReference type="KEGG" id="gba:J421_4513"/>
<dbReference type="Gene3D" id="2.60.40.10">
    <property type="entry name" value="Immunoglobulins"/>
    <property type="match status" value="1"/>
</dbReference>
<feature type="compositionally biased region" description="Gly residues" evidence="5">
    <location>
        <begin position="81"/>
        <end position="90"/>
    </location>
</feature>
<evidence type="ECO:0000256" key="5">
    <source>
        <dbReference type="SAM" id="MobiDB-lite"/>
    </source>
</evidence>
<dbReference type="PROSITE" id="PS00775">
    <property type="entry name" value="GLYCOSYL_HYDROL_F3"/>
    <property type="match status" value="1"/>
</dbReference>
<dbReference type="InParanoid" id="W0RNW5"/>
<keyword evidence="2" id="KW-0732">Signal</keyword>
<sequence>MTTNAQITLPYKDATLSPEQRTADLLARMTLEEKAAQMVGVWQLKTETLVDDAGNFDVAKARAAFGHGNGLGQVGRPSDAGGSGAGGGGHEPTKGRNARQQATLTNDIQRFFVEESRLGIPVVFHEECLHGQAAIDGTSFPQPIGLASTFDPALVESLYAMTAAEARSRGTHQALTPVVDVARDPRWGRVEETFGEDPYLVTRLGVAAVRGFQGDATFRDKSRVMATLKHFVAHGQPEGGQNCAPANVSMRELRDVFLPPFKAAVQEAGCVSLMASYNEVDGVPSHANRWLLRDVLRDEWGFEGFIVSDYYAIWELHDRPDTHGHHVAADKKEACALAVRAGVNVELPEPDCYRHLVELVREGTLAESQLDDLVVPLLEWKFRAGLFDDPYVDPDVAERTVASDANRELALQAARETMVLLKNDGDVLPLDLATLGTIAVIGPNANRSLLGGYSGIPRHDVTVLDGIRAHVGDRARVVHAEGCRITIGGSWVQDEVVPSDPEEDRRLIAEAVDVARGADVIVLAIGGNEQTSREAWSRKHMGDRTSLDLVGRQNELVDAMLATGKPVVALLFNGRPLAITRVADRVPAIVECWYLGQECGRAVADVLFGEHTPAGKLPISFPRSAGHLPVFYNHKPSARRGYLWDDVTPLYPFGYGLSYTTFRVSNVRLDDGTIGVDGATRVRCDVTNTGARAGSEVVQLYVRDVASSVTRPVKELKGFRKVRLAPGETTTVELQIGRDALAFHDVDYRYVVEPGEFRIMVGTSSRDEDLQTVTLTVGK</sequence>
<dbReference type="SMART" id="SM01217">
    <property type="entry name" value="Fn3_like"/>
    <property type="match status" value="1"/>
</dbReference>
<dbReference type="InterPro" id="IPR044993">
    <property type="entry name" value="BXL"/>
</dbReference>
<dbReference type="GO" id="GO:0009044">
    <property type="term" value="F:xylan 1,4-beta-xylosidase activity"/>
    <property type="evidence" value="ECO:0007669"/>
    <property type="project" value="InterPro"/>
</dbReference>
<evidence type="ECO:0000313" key="8">
    <source>
        <dbReference type="Proteomes" id="UP000019151"/>
    </source>
</evidence>
<feature type="region of interest" description="Disordered" evidence="5">
    <location>
        <begin position="67"/>
        <end position="100"/>
    </location>
</feature>
<feature type="domain" description="Fibronectin type III-like" evidence="6">
    <location>
        <begin position="696"/>
        <end position="765"/>
    </location>
</feature>
<proteinExistence type="inferred from homology"/>
<dbReference type="FunFam" id="2.60.40.10:FF:000495">
    <property type="entry name" value="Periplasmic beta-glucosidase"/>
    <property type="match status" value="1"/>
</dbReference>
<gene>
    <name evidence="7" type="ORF">J421_4513</name>
</gene>
<keyword evidence="8" id="KW-1185">Reference proteome</keyword>
<keyword evidence="4" id="KW-0326">Glycosidase</keyword>
<dbReference type="GO" id="GO:0031222">
    <property type="term" value="P:arabinan catabolic process"/>
    <property type="evidence" value="ECO:0007669"/>
    <property type="project" value="TreeGrafter"/>
</dbReference>
<evidence type="ECO:0000256" key="4">
    <source>
        <dbReference type="RuleBase" id="RU361161"/>
    </source>
</evidence>
<dbReference type="STRING" id="861299.J421_4513"/>
<dbReference type="PRINTS" id="PR00133">
    <property type="entry name" value="GLHYDRLASE3"/>
</dbReference>
<organism evidence="7 8">
    <name type="scientific">Gemmatirosa kalamazoonensis</name>
    <dbReference type="NCBI Taxonomy" id="861299"/>
    <lineage>
        <taxon>Bacteria</taxon>
        <taxon>Pseudomonadati</taxon>
        <taxon>Gemmatimonadota</taxon>
        <taxon>Gemmatimonadia</taxon>
        <taxon>Gemmatimonadales</taxon>
        <taxon>Gemmatimonadaceae</taxon>
        <taxon>Gemmatirosa</taxon>
    </lineage>
</organism>
<dbReference type="InterPro" id="IPR036881">
    <property type="entry name" value="Glyco_hydro_3_C_sf"/>
</dbReference>
<keyword evidence="3 4" id="KW-0378">Hydrolase</keyword>
<dbReference type="EMBL" id="CP007128">
    <property type="protein sequence ID" value="AHG92050.1"/>
    <property type="molecule type" value="Genomic_DNA"/>
</dbReference>
<dbReference type="Proteomes" id="UP000019151">
    <property type="component" value="Chromosome"/>
</dbReference>
<accession>W0RNW5</accession>
<dbReference type="PANTHER" id="PTHR42721:SF3">
    <property type="entry name" value="BETA-D-XYLOSIDASE 5-RELATED"/>
    <property type="match status" value="1"/>
</dbReference>
<dbReference type="Pfam" id="PF14310">
    <property type="entry name" value="Fn3-like"/>
    <property type="match status" value="1"/>
</dbReference>
<evidence type="ECO:0000313" key="7">
    <source>
        <dbReference type="EMBL" id="AHG92050.1"/>
    </source>
</evidence>
<dbReference type="Pfam" id="PF01915">
    <property type="entry name" value="Glyco_hydro_3_C"/>
    <property type="match status" value="1"/>
</dbReference>
<dbReference type="InterPro" id="IPR026891">
    <property type="entry name" value="Fn3-like"/>
</dbReference>
<dbReference type="GO" id="GO:0046556">
    <property type="term" value="F:alpha-L-arabinofuranosidase activity"/>
    <property type="evidence" value="ECO:0007669"/>
    <property type="project" value="TreeGrafter"/>
</dbReference>
<evidence type="ECO:0000259" key="6">
    <source>
        <dbReference type="SMART" id="SM01217"/>
    </source>
</evidence>
<dbReference type="Gene3D" id="3.20.20.300">
    <property type="entry name" value="Glycoside hydrolase, family 3, N-terminal domain"/>
    <property type="match status" value="1"/>
</dbReference>
<dbReference type="PANTHER" id="PTHR42721">
    <property type="entry name" value="SUGAR HYDROLASE-RELATED"/>
    <property type="match status" value="1"/>
</dbReference>
<evidence type="ECO:0000256" key="2">
    <source>
        <dbReference type="ARBA" id="ARBA00022729"/>
    </source>
</evidence>
<dbReference type="HOGENOM" id="CLU_004542_5_1_0"/>
<dbReference type="InterPro" id="IPR002772">
    <property type="entry name" value="Glyco_hydro_3_C"/>
</dbReference>
<evidence type="ECO:0000256" key="1">
    <source>
        <dbReference type="ARBA" id="ARBA00005336"/>
    </source>
</evidence>
<dbReference type="SUPFAM" id="SSF51445">
    <property type="entry name" value="(Trans)glycosidases"/>
    <property type="match status" value="1"/>
</dbReference>
<dbReference type="Gene3D" id="3.40.50.1700">
    <property type="entry name" value="Glycoside hydrolase family 3 C-terminal domain"/>
    <property type="match status" value="1"/>
</dbReference>
<dbReference type="InterPro" id="IPR017853">
    <property type="entry name" value="GH"/>
</dbReference>
<dbReference type="GO" id="GO:0045493">
    <property type="term" value="P:xylan catabolic process"/>
    <property type="evidence" value="ECO:0007669"/>
    <property type="project" value="InterPro"/>
</dbReference>
<dbReference type="InterPro" id="IPR013783">
    <property type="entry name" value="Ig-like_fold"/>
</dbReference>
<dbReference type="SUPFAM" id="SSF52279">
    <property type="entry name" value="Beta-D-glucan exohydrolase, C-terminal domain"/>
    <property type="match status" value="1"/>
</dbReference>
<dbReference type="PATRIC" id="fig|861299.3.peg.4569"/>
<dbReference type="AlphaFoldDB" id="W0RNW5"/>
<reference evidence="7 8" key="1">
    <citation type="journal article" date="2014" name="Genome Announc.">
        <title>Genome Sequence and Methylome of Soil Bacterium Gemmatirosa kalamazoonensis KBS708T, a Member of the Rarely Cultivated Gemmatimonadetes Phylum.</title>
        <authorList>
            <person name="Debruyn J.M."/>
            <person name="Radosevich M."/>
            <person name="Wommack K.E."/>
            <person name="Polson S.W."/>
            <person name="Hauser L.J."/>
            <person name="Fawaz M.N."/>
            <person name="Korlach J."/>
            <person name="Tsai Y.C."/>
        </authorList>
    </citation>
    <scope>NUCLEOTIDE SEQUENCE [LARGE SCALE GENOMIC DNA]</scope>
    <source>
        <strain evidence="7 8">KBS708</strain>
    </source>
</reference>